<gene>
    <name evidence="9" type="ORF">CTAYLR_009892</name>
</gene>
<keyword evidence="7" id="KW-1133">Transmembrane helix</keyword>
<protein>
    <recommendedName>
        <fullName evidence="2">histidine kinase</fullName>
        <ecNumber evidence="2">2.7.13.3</ecNumber>
    </recommendedName>
</protein>
<keyword evidence="3" id="KW-0808">Transferase</keyword>
<organism evidence="9 10">
    <name type="scientific">Chrysophaeum taylorii</name>
    <dbReference type="NCBI Taxonomy" id="2483200"/>
    <lineage>
        <taxon>Eukaryota</taxon>
        <taxon>Sar</taxon>
        <taxon>Stramenopiles</taxon>
        <taxon>Ochrophyta</taxon>
        <taxon>Pelagophyceae</taxon>
        <taxon>Pelagomonadales</taxon>
        <taxon>Pelagomonadaceae</taxon>
        <taxon>Chrysophaeum</taxon>
    </lineage>
</organism>
<dbReference type="InterPro" id="IPR005467">
    <property type="entry name" value="His_kinase_dom"/>
</dbReference>
<dbReference type="InterPro" id="IPR004358">
    <property type="entry name" value="Sig_transdc_His_kin-like_C"/>
</dbReference>
<dbReference type="GO" id="GO:0000160">
    <property type="term" value="P:phosphorelay signal transduction system"/>
    <property type="evidence" value="ECO:0007669"/>
    <property type="project" value="UniProtKB-KW"/>
</dbReference>
<dbReference type="SUPFAM" id="SSF52172">
    <property type="entry name" value="CheY-like"/>
    <property type="match status" value="1"/>
</dbReference>
<dbReference type="SMART" id="SM00387">
    <property type="entry name" value="HATPase_c"/>
    <property type="match status" value="1"/>
</dbReference>
<dbReference type="AlphaFoldDB" id="A0AAD7UK82"/>
<dbReference type="Pfam" id="PF02518">
    <property type="entry name" value="HATPase_c"/>
    <property type="match status" value="1"/>
</dbReference>
<evidence type="ECO:0000313" key="10">
    <source>
        <dbReference type="Proteomes" id="UP001230188"/>
    </source>
</evidence>
<sequence>MDTKEEEMEEMILSLDVPAAEKEENKAKRDKFETVAREHVRGVIGRWPAVGVAGCVVAALLLGMFVSLGGVTIQYLESGEWVHRVLVKLRQVDHDLMVSHFARVQDELWLYVRECTNNTSAEPSAYLSELFPQLSEVEEKFESFAKVFRRAKRRVRDLRSTEREFEAYEAAFYDAVKLWDAEALEEEAFPQARVVAEVTVEYDASLERLTDAIDKVHTRTELWLNALSTTTIVASSIVLSCLVWVIFRAREVYKTRTAAAVRAKVSLLYSLAVSAVVVDANAKTEKNVIAYANPCAAQTFGFKHMVNVPLADIIPNAPPLNVVYDSGKRQIVRGRHASGRELRLAFTAAKEEEAESERYILVIQDVTELFNKTDELKIQKKVLSQFTHELRNKYTPAAHTLEHVHSMISKAPSPAWREIFDLKGEMALSIALLHEADTLIETRLQLHRIYAGTYCTTPNLETIEILELLESRVKVAAAVVDADVSFKAVVCRESNLSPGACVRLDAWMFAHIANNLLSNARKSTAKGEVSLSFIGEENGRLFFSVRDTGRGVPPEIVKRLFRENVATADVRGVGLGLMSCKTFALAIDGDVWLEKTTVATPRTPRGGTEFRFCLPGKVLLAPDPREDAPAHRRIVQSLPSIARVFIVEDSALIRRTIVVKMKAVARSVDATWTFEEHETVESILPSITAFASEPNTIVTIDQNLDAKGGQLRGSDLIHALVDANFNGVAISASGDEATATEHLDLGCDLRWGKPFPPLDDMRATLNTAFALKEQRRQQQQATTTTTTATATTVLRAPRVR</sequence>
<dbReference type="SUPFAM" id="SSF55874">
    <property type="entry name" value="ATPase domain of HSP90 chaperone/DNA topoisomerase II/histidine kinase"/>
    <property type="match status" value="1"/>
</dbReference>
<dbReference type="PANTHER" id="PTHR43711">
    <property type="entry name" value="TWO-COMPONENT HISTIDINE KINASE"/>
    <property type="match status" value="1"/>
</dbReference>
<comment type="catalytic activity">
    <reaction evidence="1">
        <text>ATP + protein L-histidine = ADP + protein N-phospho-L-histidine.</text>
        <dbReference type="EC" id="2.7.13.3"/>
    </reaction>
</comment>
<dbReference type="EMBL" id="JAQMWT010000236">
    <property type="protein sequence ID" value="KAJ8607064.1"/>
    <property type="molecule type" value="Genomic_DNA"/>
</dbReference>
<keyword evidence="7" id="KW-0472">Membrane</keyword>
<evidence type="ECO:0000256" key="2">
    <source>
        <dbReference type="ARBA" id="ARBA00012438"/>
    </source>
</evidence>
<dbReference type="Gene3D" id="3.30.565.10">
    <property type="entry name" value="Histidine kinase-like ATPase, C-terminal domain"/>
    <property type="match status" value="1"/>
</dbReference>
<evidence type="ECO:0000256" key="1">
    <source>
        <dbReference type="ARBA" id="ARBA00000085"/>
    </source>
</evidence>
<evidence type="ECO:0000313" key="9">
    <source>
        <dbReference type="EMBL" id="KAJ8607064.1"/>
    </source>
</evidence>
<comment type="caution">
    <text evidence="9">The sequence shown here is derived from an EMBL/GenBank/DDBJ whole genome shotgun (WGS) entry which is preliminary data.</text>
</comment>
<reference evidence="9" key="1">
    <citation type="submission" date="2023-01" db="EMBL/GenBank/DDBJ databases">
        <title>Metagenome sequencing of chrysophaentin producing Chrysophaeum taylorii.</title>
        <authorList>
            <person name="Davison J."/>
            <person name="Bewley C."/>
        </authorList>
    </citation>
    <scope>NUCLEOTIDE SEQUENCE</scope>
    <source>
        <strain evidence="9">NIES-1699</strain>
    </source>
</reference>
<keyword evidence="7" id="KW-0812">Transmembrane</keyword>
<feature type="transmembrane region" description="Helical" evidence="7">
    <location>
        <begin position="47"/>
        <end position="76"/>
    </location>
</feature>
<evidence type="ECO:0000256" key="3">
    <source>
        <dbReference type="ARBA" id="ARBA00022679"/>
    </source>
</evidence>
<feature type="compositionally biased region" description="Low complexity" evidence="6">
    <location>
        <begin position="777"/>
        <end position="792"/>
    </location>
</feature>
<keyword evidence="4" id="KW-0418">Kinase</keyword>
<keyword evidence="10" id="KW-1185">Reference proteome</keyword>
<dbReference type="PRINTS" id="PR00344">
    <property type="entry name" value="BCTRLSENSOR"/>
</dbReference>
<dbReference type="InterPro" id="IPR003594">
    <property type="entry name" value="HATPase_dom"/>
</dbReference>
<evidence type="ECO:0000256" key="7">
    <source>
        <dbReference type="SAM" id="Phobius"/>
    </source>
</evidence>
<accession>A0AAD7UK82</accession>
<dbReference type="Proteomes" id="UP001230188">
    <property type="component" value="Unassembled WGS sequence"/>
</dbReference>
<evidence type="ECO:0000256" key="4">
    <source>
        <dbReference type="ARBA" id="ARBA00022777"/>
    </source>
</evidence>
<evidence type="ECO:0000256" key="5">
    <source>
        <dbReference type="ARBA" id="ARBA00023012"/>
    </source>
</evidence>
<dbReference type="InterPro" id="IPR036890">
    <property type="entry name" value="HATPase_C_sf"/>
</dbReference>
<dbReference type="InterPro" id="IPR011006">
    <property type="entry name" value="CheY-like_superfamily"/>
</dbReference>
<dbReference type="PANTHER" id="PTHR43711:SF1">
    <property type="entry name" value="HISTIDINE KINASE 1"/>
    <property type="match status" value="1"/>
</dbReference>
<feature type="domain" description="Histidine kinase" evidence="8">
    <location>
        <begin position="385"/>
        <end position="618"/>
    </location>
</feature>
<name>A0AAD7UK82_9STRA</name>
<feature type="region of interest" description="Disordered" evidence="6">
    <location>
        <begin position="776"/>
        <end position="800"/>
    </location>
</feature>
<dbReference type="Gene3D" id="3.40.50.2300">
    <property type="match status" value="1"/>
</dbReference>
<dbReference type="EC" id="2.7.13.3" evidence="2"/>
<keyword evidence="5" id="KW-0902">Two-component regulatory system</keyword>
<evidence type="ECO:0000256" key="6">
    <source>
        <dbReference type="SAM" id="MobiDB-lite"/>
    </source>
</evidence>
<proteinExistence type="predicted"/>
<evidence type="ECO:0000259" key="8">
    <source>
        <dbReference type="PROSITE" id="PS50109"/>
    </source>
</evidence>
<dbReference type="GO" id="GO:0004673">
    <property type="term" value="F:protein histidine kinase activity"/>
    <property type="evidence" value="ECO:0007669"/>
    <property type="project" value="UniProtKB-EC"/>
</dbReference>
<feature type="transmembrane region" description="Helical" evidence="7">
    <location>
        <begin position="222"/>
        <end position="247"/>
    </location>
</feature>
<dbReference type="InterPro" id="IPR050736">
    <property type="entry name" value="Sensor_HK_Regulatory"/>
</dbReference>
<dbReference type="PROSITE" id="PS50109">
    <property type="entry name" value="HIS_KIN"/>
    <property type="match status" value="1"/>
</dbReference>